<evidence type="ECO:0000313" key="2">
    <source>
        <dbReference type="EMBL" id="ROT66751.1"/>
    </source>
</evidence>
<organism evidence="2 3">
    <name type="scientific">Penaeus vannamei</name>
    <name type="common">Whiteleg shrimp</name>
    <name type="synonym">Litopenaeus vannamei</name>
    <dbReference type="NCBI Taxonomy" id="6689"/>
    <lineage>
        <taxon>Eukaryota</taxon>
        <taxon>Metazoa</taxon>
        <taxon>Ecdysozoa</taxon>
        <taxon>Arthropoda</taxon>
        <taxon>Crustacea</taxon>
        <taxon>Multicrustacea</taxon>
        <taxon>Malacostraca</taxon>
        <taxon>Eumalacostraca</taxon>
        <taxon>Eucarida</taxon>
        <taxon>Decapoda</taxon>
        <taxon>Dendrobranchiata</taxon>
        <taxon>Penaeoidea</taxon>
        <taxon>Penaeidae</taxon>
        <taxon>Penaeus</taxon>
    </lineage>
</organism>
<reference evidence="2 3" key="2">
    <citation type="submission" date="2019-01" db="EMBL/GenBank/DDBJ databases">
        <title>The decoding of complex shrimp genome reveals the adaptation for benthos swimmer, frequently molting mechanism and breeding impact on genome.</title>
        <authorList>
            <person name="Sun Y."/>
            <person name="Gao Y."/>
            <person name="Yu Y."/>
        </authorList>
    </citation>
    <scope>NUCLEOTIDE SEQUENCE [LARGE SCALE GENOMIC DNA]</scope>
    <source>
        <tissue evidence="2">Muscle</tissue>
    </source>
</reference>
<evidence type="ECO:0000313" key="3">
    <source>
        <dbReference type="Proteomes" id="UP000283509"/>
    </source>
</evidence>
<feature type="region of interest" description="Disordered" evidence="1">
    <location>
        <begin position="1"/>
        <end position="24"/>
    </location>
</feature>
<protein>
    <submittedName>
        <fullName evidence="2">Uncharacterized protein</fullName>
    </submittedName>
</protein>
<evidence type="ECO:0000256" key="1">
    <source>
        <dbReference type="SAM" id="MobiDB-lite"/>
    </source>
</evidence>
<reference evidence="2 3" key="1">
    <citation type="submission" date="2018-04" db="EMBL/GenBank/DDBJ databases">
        <authorList>
            <person name="Zhang X."/>
            <person name="Yuan J."/>
            <person name="Li F."/>
            <person name="Xiang J."/>
        </authorList>
    </citation>
    <scope>NUCLEOTIDE SEQUENCE [LARGE SCALE GENOMIC DNA]</scope>
    <source>
        <tissue evidence="2">Muscle</tissue>
    </source>
</reference>
<dbReference type="Proteomes" id="UP000283509">
    <property type="component" value="Unassembled WGS sequence"/>
</dbReference>
<keyword evidence="3" id="KW-1185">Reference proteome</keyword>
<accession>A0A3R7QGL6</accession>
<dbReference type="AlphaFoldDB" id="A0A3R7QGL6"/>
<feature type="region of interest" description="Disordered" evidence="1">
    <location>
        <begin position="173"/>
        <end position="193"/>
    </location>
</feature>
<dbReference type="EMBL" id="QCYY01002892">
    <property type="protein sequence ID" value="ROT66751.1"/>
    <property type="molecule type" value="Genomic_DNA"/>
</dbReference>
<sequence length="216" mass="24267">MSANESPHALQNGHTPSHQREQHRLSQNIPQSLMHQVFPRSIRNVPPGDLKQRTSPRGVQQPFLTYHVSARTPNSLSKGILAKLPPYLQRGHVSAGASTVWLCRKARKEYEALPLDHPDRLYYTSPHHHVRVFDSSQLPPGAQVVHFSPAPTAYPAMHTQVVQLTPCTRTGFPPERRWTLTDPPTRPAMGRSSRGLLTTRAPYHDDDKSASCYDIV</sequence>
<name>A0A3R7QGL6_PENVA</name>
<comment type="caution">
    <text evidence="2">The sequence shown here is derived from an EMBL/GenBank/DDBJ whole genome shotgun (WGS) entry which is preliminary data.</text>
</comment>
<gene>
    <name evidence="2" type="ORF">C7M84_015203</name>
</gene>
<proteinExistence type="predicted"/>